<evidence type="ECO:0000313" key="3">
    <source>
        <dbReference type="Proteomes" id="UP000283269"/>
    </source>
</evidence>
<comment type="caution">
    <text evidence="2">The sequence shown here is derived from an EMBL/GenBank/DDBJ whole genome shotgun (WGS) entry which is preliminary data.</text>
</comment>
<accession>A0A409XA95</accession>
<proteinExistence type="predicted"/>
<evidence type="ECO:0000313" key="2">
    <source>
        <dbReference type="EMBL" id="PPQ87718.1"/>
    </source>
</evidence>
<feature type="region of interest" description="Disordered" evidence="1">
    <location>
        <begin position="115"/>
        <end position="134"/>
    </location>
</feature>
<protein>
    <submittedName>
        <fullName evidence="2">Uncharacterized protein</fullName>
    </submittedName>
</protein>
<gene>
    <name evidence="2" type="ORF">CVT25_010767</name>
</gene>
<dbReference type="EMBL" id="NHYD01002227">
    <property type="protein sequence ID" value="PPQ87718.1"/>
    <property type="molecule type" value="Genomic_DNA"/>
</dbReference>
<dbReference type="AlphaFoldDB" id="A0A409XA95"/>
<dbReference type="InParanoid" id="A0A409XA95"/>
<dbReference type="OrthoDB" id="3265433at2759"/>
<organism evidence="2 3">
    <name type="scientific">Psilocybe cyanescens</name>
    <dbReference type="NCBI Taxonomy" id="93625"/>
    <lineage>
        <taxon>Eukaryota</taxon>
        <taxon>Fungi</taxon>
        <taxon>Dikarya</taxon>
        <taxon>Basidiomycota</taxon>
        <taxon>Agaricomycotina</taxon>
        <taxon>Agaricomycetes</taxon>
        <taxon>Agaricomycetidae</taxon>
        <taxon>Agaricales</taxon>
        <taxon>Agaricineae</taxon>
        <taxon>Strophariaceae</taxon>
        <taxon>Psilocybe</taxon>
    </lineage>
</organism>
<evidence type="ECO:0000256" key="1">
    <source>
        <dbReference type="SAM" id="MobiDB-lite"/>
    </source>
</evidence>
<reference evidence="2 3" key="1">
    <citation type="journal article" date="2018" name="Evol. Lett.">
        <title>Horizontal gene cluster transfer increased hallucinogenic mushroom diversity.</title>
        <authorList>
            <person name="Reynolds H.T."/>
            <person name="Vijayakumar V."/>
            <person name="Gluck-Thaler E."/>
            <person name="Korotkin H.B."/>
            <person name="Matheny P.B."/>
            <person name="Slot J.C."/>
        </authorList>
    </citation>
    <scope>NUCLEOTIDE SEQUENCE [LARGE SCALE GENOMIC DNA]</scope>
    <source>
        <strain evidence="2 3">2631</strain>
    </source>
</reference>
<sequence>MDIYGARLPTSSTDDTGEEHGTDTGPDINSGTAAEMWLRLALLIEEKQIEIQDKVRRLGSAPRDQDQQIVMQLRQALTMMLAELKTQQQHAGVHDIQCGRPSMPLNSETEYDDIEENPDIPGGPAMQDHSVPEDHNPPTPTILSVERQILSLPSNHNVSAGYEGLEMELRKQQARNHITRIRDIVADISFLYQYMVKRGTRTSIRSNGQKKVKSLNHDKVLHARIYSACRSRLVALGCDQEFLSIFCLLTRNDLKASTAIWKPNLMGSSTLELLWIWRTG</sequence>
<keyword evidence="3" id="KW-1185">Reference proteome</keyword>
<dbReference type="Proteomes" id="UP000283269">
    <property type="component" value="Unassembled WGS sequence"/>
</dbReference>
<name>A0A409XA95_PSICY</name>
<feature type="region of interest" description="Disordered" evidence="1">
    <location>
        <begin position="1"/>
        <end position="30"/>
    </location>
</feature>